<dbReference type="Gene3D" id="3.40.50.150">
    <property type="entry name" value="Vaccinia Virus protein VP39"/>
    <property type="match status" value="1"/>
</dbReference>
<dbReference type="PROSITE" id="PS51625">
    <property type="entry name" value="SAM_MT_TRMB"/>
    <property type="match status" value="1"/>
</dbReference>
<keyword evidence="5" id="KW-0949">S-adenosyl-L-methionine</keyword>
<name>A0A830HU32_9CHLO</name>
<evidence type="ECO:0000256" key="6">
    <source>
        <dbReference type="ARBA" id="ARBA00022694"/>
    </source>
</evidence>
<protein>
    <recommendedName>
        <fullName evidence="2">tRNA (guanine(46)-N(7))-methyltransferase</fullName>
        <ecNumber evidence="2">2.1.1.33</ecNumber>
    </recommendedName>
</protein>
<feature type="compositionally biased region" description="Low complexity" evidence="7">
    <location>
        <begin position="67"/>
        <end position="78"/>
    </location>
</feature>
<keyword evidence="4" id="KW-0808">Transferase</keyword>
<organism evidence="8 9">
    <name type="scientific">Pycnococcus provasolii</name>
    <dbReference type="NCBI Taxonomy" id="41880"/>
    <lineage>
        <taxon>Eukaryota</taxon>
        <taxon>Viridiplantae</taxon>
        <taxon>Chlorophyta</taxon>
        <taxon>Pseudoscourfieldiophyceae</taxon>
        <taxon>Pseudoscourfieldiales</taxon>
        <taxon>Pycnococcaceae</taxon>
        <taxon>Pycnococcus</taxon>
    </lineage>
</organism>
<dbReference type="Pfam" id="PF02390">
    <property type="entry name" value="Methyltransf_4"/>
    <property type="match status" value="1"/>
</dbReference>
<dbReference type="Proteomes" id="UP000660262">
    <property type="component" value="Unassembled WGS sequence"/>
</dbReference>
<accession>A0A830HU32</accession>
<keyword evidence="9" id="KW-1185">Reference proteome</keyword>
<evidence type="ECO:0000313" key="8">
    <source>
        <dbReference type="EMBL" id="GHP08439.1"/>
    </source>
</evidence>
<dbReference type="GO" id="GO:0008176">
    <property type="term" value="F:tRNA (guanine(46)-N7)-methyltransferase activity"/>
    <property type="evidence" value="ECO:0007669"/>
    <property type="project" value="UniProtKB-EC"/>
</dbReference>
<reference evidence="8" key="1">
    <citation type="submission" date="2020-10" db="EMBL/GenBank/DDBJ databases">
        <title>Unveiling of a novel bifunctional photoreceptor, Dualchrome1, isolated from a cosmopolitan green alga.</title>
        <authorList>
            <person name="Suzuki S."/>
            <person name="Kawachi M."/>
        </authorList>
    </citation>
    <scope>NUCLEOTIDE SEQUENCE</scope>
    <source>
        <strain evidence="8">NIES 2893</strain>
    </source>
</reference>
<feature type="region of interest" description="Disordered" evidence="7">
    <location>
        <begin position="335"/>
        <end position="369"/>
    </location>
</feature>
<evidence type="ECO:0000256" key="7">
    <source>
        <dbReference type="SAM" id="MobiDB-lite"/>
    </source>
</evidence>
<evidence type="ECO:0000256" key="5">
    <source>
        <dbReference type="ARBA" id="ARBA00022691"/>
    </source>
</evidence>
<evidence type="ECO:0000256" key="2">
    <source>
        <dbReference type="ARBA" id="ARBA00011977"/>
    </source>
</evidence>
<evidence type="ECO:0000256" key="3">
    <source>
        <dbReference type="ARBA" id="ARBA00022603"/>
    </source>
</evidence>
<evidence type="ECO:0000256" key="4">
    <source>
        <dbReference type="ARBA" id="ARBA00022679"/>
    </source>
</evidence>
<dbReference type="GO" id="GO:0043527">
    <property type="term" value="C:tRNA methyltransferase complex"/>
    <property type="evidence" value="ECO:0007669"/>
    <property type="project" value="TreeGrafter"/>
</dbReference>
<comment type="caution">
    <text evidence="8">The sequence shown here is derived from an EMBL/GenBank/DDBJ whole genome shotgun (WGS) entry which is preliminary data.</text>
</comment>
<gene>
    <name evidence="8" type="ORF">PPROV_000717800</name>
</gene>
<dbReference type="SUPFAM" id="SSF53335">
    <property type="entry name" value="S-adenosyl-L-methionine-dependent methyltransferases"/>
    <property type="match status" value="1"/>
</dbReference>
<evidence type="ECO:0000256" key="1">
    <source>
        <dbReference type="ARBA" id="ARBA00000142"/>
    </source>
</evidence>
<dbReference type="InterPro" id="IPR003358">
    <property type="entry name" value="tRNA_(Gua-N-7)_MeTrfase_Trmb"/>
</dbReference>
<dbReference type="OrthoDB" id="47276at2759"/>
<keyword evidence="3" id="KW-0489">Methyltransferase</keyword>
<dbReference type="EC" id="2.1.1.33" evidence="2"/>
<comment type="catalytic activity">
    <reaction evidence="1">
        <text>guanosine(46) in tRNA + S-adenosyl-L-methionine = N(7)-methylguanosine(46) in tRNA + S-adenosyl-L-homocysteine</text>
        <dbReference type="Rhea" id="RHEA:42708"/>
        <dbReference type="Rhea" id="RHEA-COMP:10188"/>
        <dbReference type="Rhea" id="RHEA-COMP:10189"/>
        <dbReference type="ChEBI" id="CHEBI:57856"/>
        <dbReference type="ChEBI" id="CHEBI:59789"/>
        <dbReference type="ChEBI" id="CHEBI:74269"/>
        <dbReference type="ChEBI" id="CHEBI:74480"/>
        <dbReference type="EC" id="2.1.1.33"/>
    </reaction>
</comment>
<evidence type="ECO:0000313" key="9">
    <source>
        <dbReference type="Proteomes" id="UP000660262"/>
    </source>
</evidence>
<dbReference type="AlphaFoldDB" id="A0A830HU32"/>
<keyword evidence="6" id="KW-0819">tRNA processing</keyword>
<proteinExistence type="predicted"/>
<feature type="region of interest" description="Disordered" evidence="7">
    <location>
        <begin position="46"/>
        <end position="97"/>
    </location>
</feature>
<dbReference type="EMBL" id="BNJQ01000020">
    <property type="protein sequence ID" value="GHP08439.1"/>
    <property type="molecule type" value="Genomic_DNA"/>
</dbReference>
<dbReference type="CDD" id="cd02440">
    <property type="entry name" value="AdoMet_MTases"/>
    <property type="match status" value="1"/>
</dbReference>
<dbReference type="PANTHER" id="PTHR23417">
    <property type="entry name" value="3-DEOXY-D-MANNO-OCTULOSONIC-ACID TRANSFERASE/TRNA GUANINE-N 7 - -METHYLTRANSFERASE"/>
    <property type="match status" value="1"/>
</dbReference>
<sequence>MLHSLGRSLHRSSSAVVSCGVPARVAAASRNMPGAVVNKRTLAATSDGAPVTSPDDASKAAKRQHVAAEAAQQQPQKQSDQRDNLRYTKSGNPLLTPLTGHEEQFAELGNMQQLYRGTTAKARQHVNPLTSQNQKLLDPPEGGWGAVFADPTLPLQVDIGCGSGRFVLIRATRLKGAANVLGLEIRAKLADRALVWRDRLKDAGKVNNAHFMSGNATISLEHLLGSYPGGVQLVSIQYPDPHFKKRHYKRRVVQPATVKHIASVLKPGGRLVVQGDVPEPLRYIRNMVEQHGDGCFALSPENRGAPAPRAWQNMAATPADSDTAADDAVDGVIAASRGDGDDDDEVVNVNGGEERKTGGTPASSSGLLHNEWAGAPEETEAYSSKWAHDNSVGWLDPACNPLGVPTEREVYVLRANVEVYRCILDRV</sequence>
<dbReference type="InterPro" id="IPR029063">
    <property type="entry name" value="SAM-dependent_MTases_sf"/>
</dbReference>
<dbReference type="PANTHER" id="PTHR23417:SF21">
    <property type="entry name" value="TRNA (GUANINE-N(7)-)-METHYLTRANSFERASE"/>
    <property type="match status" value="1"/>
</dbReference>